<evidence type="ECO:0000256" key="1">
    <source>
        <dbReference type="ARBA" id="ARBA00008129"/>
    </source>
</evidence>
<organism evidence="4 5">
    <name type="scientific">Cryomyces minteri</name>
    <dbReference type="NCBI Taxonomy" id="331657"/>
    <lineage>
        <taxon>Eukaryota</taxon>
        <taxon>Fungi</taxon>
        <taxon>Dikarya</taxon>
        <taxon>Ascomycota</taxon>
        <taxon>Pezizomycotina</taxon>
        <taxon>Dothideomycetes</taxon>
        <taxon>Dothideomycetes incertae sedis</taxon>
        <taxon>Cryomyces</taxon>
    </lineage>
</organism>
<dbReference type="PROSITE" id="PS50263">
    <property type="entry name" value="CN_HYDROLASE"/>
    <property type="match status" value="1"/>
</dbReference>
<feature type="region of interest" description="Disordered" evidence="2">
    <location>
        <begin position="288"/>
        <end position="323"/>
    </location>
</feature>
<dbReference type="PANTHER" id="PTHR46044">
    <property type="entry name" value="NITRILASE"/>
    <property type="match status" value="1"/>
</dbReference>
<feature type="domain" description="CN hydrolase" evidence="3">
    <location>
        <begin position="6"/>
        <end position="253"/>
    </location>
</feature>
<dbReference type="InterPro" id="IPR036526">
    <property type="entry name" value="C-N_Hydrolase_sf"/>
</dbReference>
<dbReference type="InterPro" id="IPR044149">
    <property type="entry name" value="Nitrilases_CHs"/>
</dbReference>
<dbReference type="Pfam" id="PF00795">
    <property type="entry name" value="CN_hydrolase"/>
    <property type="match status" value="1"/>
</dbReference>
<evidence type="ECO:0000313" key="4">
    <source>
        <dbReference type="EMBL" id="TKA77841.1"/>
    </source>
</evidence>
<dbReference type="PANTHER" id="PTHR46044:SF1">
    <property type="entry name" value="CN HYDROLASE DOMAIN-CONTAINING PROTEIN"/>
    <property type="match status" value="1"/>
</dbReference>
<evidence type="ECO:0000259" key="3">
    <source>
        <dbReference type="PROSITE" id="PS50263"/>
    </source>
</evidence>
<name>A0A4U0XMQ9_9PEZI</name>
<proteinExistence type="inferred from homology"/>
<dbReference type="Proteomes" id="UP000308768">
    <property type="component" value="Unassembled WGS sequence"/>
</dbReference>
<dbReference type="OrthoDB" id="10250282at2759"/>
<comment type="similarity">
    <text evidence="1">Belongs to the carbon-nitrogen hydrolase superfamily. Nitrilase family.</text>
</comment>
<dbReference type="GO" id="GO:0003824">
    <property type="term" value="F:catalytic activity"/>
    <property type="evidence" value="ECO:0007669"/>
    <property type="project" value="InterPro"/>
</dbReference>
<dbReference type="SUPFAM" id="SSF56317">
    <property type="entry name" value="Carbon-nitrogen hydrolase"/>
    <property type="match status" value="1"/>
</dbReference>
<dbReference type="EMBL" id="NAJN01000169">
    <property type="protein sequence ID" value="TKA77841.1"/>
    <property type="molecule type" value="Genomic_DNA"/>
</dbReference>
<protein>
    <recommendedName>
        <fullName evidence="3">CN hydrolase domain-containing protein</fullName>
    </recommendedName>
</protein>
<evidence type="ECO:0000313" key="5">
    <source>
        <dbReference type="Proteomes" id="UP000308768"/>
    </source>
</evidence>
<dbReference type="InterPro" id="IPR003010">
    <property type="entry name" value="C-N_Hydrolase"/>
</dbReference>
<accession>A0A4U0XMQ9</accession>
<dbReference type="Gene3D" id="3.60.110.10">
    <property type="entry name" value="Carbon-nitrogen hydrolase"/>
    <property type="match status" value="1"/>
</dbReference>
<feature type="compositionally biased region" description="Polar residues" evidence="2">
    <location>
        <begin position="314"/>
        <end position="323"/>
    </location>
</feature>
<gene>
    <name evidence="4" type="ORF">B0A49_01449</name>
</gene>
<dbReference type="AlphaFoldDB" id="A0A4U0XMQ9"/>
<keyword evidence="5" id="KW-1185">Reference proteome</keyword>
<dbReference type="STRING" id="331657.A0A4U0XMQ9"/>
<comment type="caution">
    <text evidence="4">The sequence shown here is derived from an EMBL/GenBank/DDBJ whole genome shotgun (WGS) entry which is preliminary data.</text>
</comment>
<sequence length="323" mass="35004">MSNLKFRAAAVHGAPVYMNKTATLQKAVSLIKQAGADGITLLVFPETFIPGSSEILQLTNACRDNGVAISLGISERVKNGNTLFNSQLNIDANGTILSTHRKLQPTYVERAVWAQGSGHTLRTWKTEAGYKLDGLCCWENTMNGTRQALIEEGQDIHAGAWPALSTMAGFESGADSQIEALMKAHALTGQCFVLSASNYVDDTCLEWMAENLREQDWVKRGGGWSAVIHPFCVFLAGPHTGEEEKLVTAEIDLGMLAAVKVWVDASGHYKRLEMLGFRAEKKAMWSDDRAAAEGTRRKANAGTESMAEGALETGQASRSKLVP</sequence>
<dbReference type="CDD" id="cd07564">
    <property type="entry name" value="nitrilases_CHs"/>
    <property type="match status" value="1"/>
</dbReference>
<reference evidence="4 5" key="1">
    <citation type="submission" date="2017-03" db="EMBL/GenBank/DDBJ databases">
        <title>Genomes of endolithic fungi from Antarctica.</title>
        <authorList>
            <person name="Coleine C."/>
            <person name="Masonjones S."/>
            <person name="Stajich J.E."/>
        </authorList>
    </citation>
    <scope>NUCLEOTIDE SEQUENCE [LARGE SCALE GENOMIC DNA]</scope>
    <source>
        <strain evidence="4 5">CCFEE 5187</strain>
    </source>
</reference>
<evidence type="ECO:0000256" key="2">
    <source>
        <dbReference type="SAM" id="MobiDB-lite"/>
    </source>
</evidence>